<dbReference type="EMBL" id="AP018005">
    <property type="protein sequence ID" value="BBB15675.1"/>
    <property type="molecule type" value="Genomic_DNA"/>
</dbReference>
<dbReference type="Proteomes" id="UP000282483">
    <property type="component" value="Chromosome"/>
</dbReference>
<accession>A0A2Z5UX12</accession>
<keyword evidence="3" id="KW-1185">Reference proteome</keyword>
<name>A0A2Z5UX12_9COXI</name>
<feature type="compositionally biased region" description="Basic and acidic residues" evidence="1">
    <location>
        <begin position="54"/>
        <end position="63"/>
    </location>
</feature>
<dbReference type="AlphaFoldDB" id="A0A2Z5UX12"/>
<organism evidence="2 3">
    <name type="scientific">Candidatus Rickettsiella viridis</name>
    <dbReference type="NCBI Taxonomy" id="676208"/>
    <lineage>
        <taxon>Bacteria</taxon>
        <taxon>Pseudomonadati</taxon>
        <taxon>Pseudomonadota</taxon>
        <taxon>Gammaproteobacteria</taxon>
        <taxon>Legionellales</taxon>
        <taxon>Coxiellaceae</taxon>
        <taxon>Rickettsiella</taxon>
    </lineage>
</organism>
<feature type="region of interest" description="Disordered" evidence="1">
    <location>
        <begin position="33"/>
        <end position="73"/>
    </location>
</feature>
<gene>
    <name evidence="2" type="ORF">RVIR1_12150</name>
</gene>
<evidence type="ECO:0000313" key="2">
    <source>
        <dbReference type="EMBL" id="BBB15675.1"/>
    </source>
</evidence>
<evidence type="ECO:0000256" key="1">
    <source>
        <dbReference type="SAM" id="MobiDB-lite"/>
    </source>
</evidence>
<sequence length="96" mass="10440">MSGAYSGNYRYGSCKNDEVHITDEILNSSEKKTGMINPANLLNNTKGPKVQLGSREEKQKEKTSASSMLGEPAFFKEVEEDGLKTEVLSKAPTPSA</sequence>
<proteinExistence type="predicted"/>
<evidence type="ECO:0000313" key="3">
    <source>
        <dbReference type="Proteomes" id="UP000282483"/>
    </source>
</evidence>
<protein>
    <submittedName>
        <fullName evidence="2">Uncharacterized protein</fullName>
    </submittedName>
</protein>
<dbReference type="KEGG" id="rvi:RVIR1_12150"/>
<reference evidence="2 3" key="1">
    <citation type="submission" date="2017-03" db="EMBL/GenBank/DDBJ databases">
        <title>The genome sequence of Candidatus Rickettsiella viridis.</title>
        <authorList>
            <person name="Nikoh N."/>
            <person name="Tsuchida T."/>
            <person name="Yamaguchi K."/>
            <person name="Maeda T."/>
            <person name="Shigenobu S."/>
            <person name="Fukatsu T."/>
        </authorList>
    </citation>
    <scope>NUCLEOTIDE SEQUENCE [LARGE SCALE GENOMIC DNA]</scope>
    <source>
        <strain evidence="2 3">Ap-RA04</strain>
    </source>
</reference>